<keyword evidence="1" id="KW-1133">Transmembrane helix</keyword>
<keyword evidence="3" id="KW-1185">Reference proteome</keyword>
<evidence type="ECO:0000313" key="3">
    <source>
        <dbReference type="Proteomes" id="UP001523216"/>
    </source>
</evidence>
<feature type="transmembrane region" description="Helical" evidence="1">
    <location>
        <begin position="47"/>
        <end position="64"/>
    </location>
</feature>
<sequence>MLITVVGSLRLRHSGRDRPSVQVACPGTVEAPSENRPFEGVLATMKWFLLFVLLVIVVAVVVAARQRGEGRRPGPTGSDAGRSRTVKCLRCHGAGWIGREPERTLNFTGDGFEDRHAPATMCSACGGTGIVEGR</sequence>
<organism evidence="2 3">
    <name type="scientific">Paractinoplanes hotanensis</name>
    <dbReference type="NCBI Taxonomy" id="2906497"/>
    <lineage>
        <taxon>Bacteria</taxon>
        <taxon>Bacillati</taxon>
        <taxon>Actinomycetota</taxon>
        <taxon>Actinomycetes</taxon>
        <taxon>Micromonosporales</taxon>
        <taxon>Micromonosporaceae</taxon>
        <taxon>Paractinoplanes</taxon>
    </lineage>
</organism>
<reference evidence="2 3" key="1">
    <citation type="submission" date="2022-06" db="EMBL/GenBank/DDBJ databases">
        <title>Actinoplanes abujensis sp. nov., isolated from Nigerian arid soil.</title>
        <authorList>
            <person name="Ding P."/>
        </authorList>
    </citation>
    <scope>NUCLEOTIDE SEQUENCE [LARGE SCALE GENOMIC DNA]</scope>
    <source>
        <strain evidence="3">TRM88002</strain>
    </source>
</reference>
<accession>A0ABT0XZE6</accession>
<evidence type="ECO:0000256" key="1">
    <source>
        <dbReference type="SAM" id="Phobius"/>
    </source>
</evidence>
<dbReference type="Gene3D" id="6.20.20.10">
    <property type="match status" value="1"/>
</dbReference>
<proteinExistence type="predicted"/>
<evidence type="ECO:0000313" key="2">
    <source>
        <dbReference type="EMBL" id="MCM4079163.1"/>
    </source>
</evidence>
<dbReference type="RefSeq" id="WP_251799032.1">
    <property type="nucleotide sequence ID" value="NZ_JAMQOL010000020.1"/>
</dbReference>
<name>A0ABT0XZE6_9ACTN</name>
<comment type="caution">
    <text evidence="2">The sequence shown here is derived from an EMBL/GenBank/DDBJ whole genome shotgun (WGS) entry which is preliminary data.</text>
</comment>
<dbReference type="EMBL" id="JAMQOL010000020">
    <property type="protein sequence ID" value="MCM4079163.1"/>
    <property type="molecule type" value="Genomic_DNA"/>
</dbReference>
<keyword evidence="1" id="KW-0812">Transmembrane</keyword>
<keyword evidence="1" id="KW-0472">Membrane</keyword>
<gene>
    <name evidence="2" type="ORF">LXN57_16435</name>
</gene>
<dbReference type="Proteomes" id="UP001523216">
    <property type="component" value="Unassembled WGS sequence"/>
</dbReference>
<protein>
    <submittedName>
        <fullName evidence="2">Uncharacterized protein</fullName>
    </submittedName>
</protein>